<dbReference type="Pfam" id="PF02002">
    <property type="entry name" value="TFIIE_alpha"/>
    <property type="match status" value="1"/>
</dbReference>
<dbReference type="InterPro" id="IPR039997">
    <property type="entry name" value="TFE"/>
</dbReference>
<dbReference type="InterPro" id="IPR021600">
    <property type="entry name" value="TFIIE_asu_C"/>
</dbReference>
<reference evidence="6 7" key="1">
    <citation type="submission" date="2024-02" db="EMBL/GenBank/DDBJ databases">
        <authorList>
            <person name="Daric V."/>
            <person name="Darras S."/>
        </authorList>
    </citation>
    <scope>NUCLEOTIDE SEQUENCE [LARGE SCALE GENOMIC DNA]</scope>
</reference>
<accession>A0ABP0FTR2</accession>
<dbReference type="Proteomes" id="UP001642483">
    <property type="component" value="Unassembled WGS sequence"/>
</dbReference>
<evidence type="ECO:0000256" key="2">
    <source>
        <dbReference type="ARBA" id="ARBA00023015"/>
    </source>
</evidence>
<proteinExistence type="inferred from homology"/>
<protein>
    <recommendedName>
        <fullName evidence="5">HTH TFE/IIEalpha-type domain-containing protein</fullName>
    </recommendedName>
</protein>
<dbReference type="PANTHER" id="PTHR13097:SF7">
    <property type="entry name" value="GENERAL TRANSCRIPTION FACTOR IIE SUBUNIT 1"/>
    <property type="match status" value="1"/>
</dbReference>
<keyword evidence="3" id="KW-0804">Transcription</keyword>
<dbReference type="InterPro" id="IPR036388">
    <property type="entry name" value="WH-like_DNA-bd_sf"/>
</dbReference>
<dbReference type="SUPFAM" id="SSF57783">
    <property type="entry name" value="Zinc beta-ribbon"/>
    <property type="match status" value="1"/>
</dbReference>
<evidence type="ECO:0000313" key="7">
    <source>
        <dbReference type="Proteomes" id="UP001642483"/>
    </source>
</evidence>
<dbReference type="Pfam" id="PF11521">
    <property type="entry name" value="TFIIE-A_C"/>
    <property type="match status" value="1"/>
</dbReference>
<dbReference type="InterPro" id="IPR017919">
    <property type="entry name" value="TFIIE/TFIIEa_HTH"/>
</dbReference>
<dbReference type="PROSITE" id="PS51344">
    <property type="entry name" value="HTH_TFE_IIE"/>
    <property type="match status" value="1"/>
</dbReference>
<organism evidence="6 7">
    <name type="scientific">Clavelina lepadiformis</name>
    <name type="common">Light-bulb sea squirt</name>
    <name type="synonym">Ascidia lepadiformis</name>
    <dbReference type="NCBI Taxonomy" id="159417"/>
    <lineage>
        <taxon>Eukaryota</taxon>
        <taxon>Metazoa</taxon>
        <taxon>Chordata</taxon>
        <taxon>Tunicata</taxon>
        <taxon>Ascidiacea</taxon>
        <taxon>Aplousobranchia</taxon>
        <taxon>Clavelinidae</taxon>
        <taxon>Clavelina</taxon>
    </lineage>
</organism>
<evidence type="ECO:0000259" key="5">
    <source>
        <dbReference type="PROSITE" id="PS51344"/>
    </source>
</evidence>
<dbReference type="InterPro" id="IPR024550">
    <property type="entry name" value="TFIIEa/SarR/Rpc3_HTH_dom"/>
</dbReference>
<gene>
    <name evidence="6" type="ORF">CVLEPA_LOCUS14135</name>
</gene>
<feature type="region of interest" description="Disordered" evidence="4">
    <location>
        <begin position="314"/>
        <end position="335"/>
    </location>
</feature>
<comment type="caution">
    <text evidence="6">The sequence shown here is derived from an EMBL/GenBank/DDBJ whole genome shotgun (WGS) entry which is preliminary data.</text>
</comment>
<feature type="region of interest" description="Disordered" evidence="4">
    <location>
        <begin position="209"/>
        <end position="235"/>
    </location>
</feature>
<dbReference type="SMART" id="SM00531">
    <property type="entry name" value="TFIIE"/>
    <property type="match status" value="1"/>
</dbReference>
<dbReference type="Gene3D" id="1.10.10.10">
    <property type="entry name" value="Winged helix-like DNA-binding domain superfamily/Winged helix DNA-binding domain"/>
    <property type="match status" value="1"/>
</dbReference>
<dbReference type="InterPro" id="IPR013083">
    <property type="entry name" value="Znf_RING/FYVE/PHD"/>
</dbReference>
<dbReference type="EMBL" id="CAWYQH010000096">
    <property type="protein sequence ID" value="CAK8683018.1"/>
    <property type="molecule type" value="Genomic_DNA"/>
</dbReference>
<comment type="similarity">
    <text evidence="1">Belongs to the TFIIE alpha subunit family.</text>
</comment>
<sequence length="385" mass="44805">MDGDMPEVMREAPPSLQRLVRTVVRGFYGIDHGLVVDILIRNTCIKEDDIIELLKFDKKQLRILLNHLKTDKFVKSRLFVETQDDKTMKQNFYYVNYRSIGNIIKYKLHHMHKRIETLERDSTNRPSFKCPTCQNTYSDLEVNQLIDPTFGTLNCTFCKTEVVEDKAAAISQDTRTLQARFNEQMEPIYKLLKEVENITLSEDVLEPKPVPIPHLHPNAPRVHKPHKARTEDNWSGRSTMNIDYQQSVIIDLGNEKRDEEEVKAAPRWMTESTVDAFKDTAPTPSTSERKPVITETDSKPLNDEVMQTLLVQERSSHPPPAPKYHDAEEQSEDEFEDVEDDFMVYVAGQPYHYKDVTQELVNTMTADEKQEYIELGQRLYEDMHD</sequence>
<evidence type="ECO:0000256" key="1">
    <source>
        <dbReference type="ARBA" id="ARBA00008947"/>
    </source>
</evidence>
<evidence type="ECO:0000313" key="6">
    <source>
        <dbReference type="EMBL" id="CAK8683018.1"/>
    </source>
</evidence>
<evidence type="ECO:0000256" key="3">
    <source>
        <dbReference type="ARBA" id="ARBA00023163"/>
    </source>
</evidence>
<evidence type="ECO:0000256" key="4">
    <source>
        <dbReference type="SAM" id="MobiDB-lite"/>
    </source>
</evidence>
<dbReference type="Gene3D" id="6.10.140.1250">
    <property type="match status" value="1"/>
</dbReference>
<dbReference type="InterPro" id="IPR002853">
    <property type="entry name" value="TFIIE_asu"/>
</dbReference>
<dbReference type="PANTHER" id="PTHR13097">
    <property type="entry name" value="TRANSCRIPTION INITIATION FACTOR IIE, ALPHA SUBUNIT"/>
    <property type="match status" value="1"/>
</dbReference>
<feature type="domain" description="HTH TFE/IIEalpha-type" evidence="5">
    <location>
        <begin position="16"/>
        <end position="105"/>
    </location>
</feature>
<name>A0ABP0FTR2_CLALP</name>
<keyword evidence="2" id="KW-0805">Transcription regulation</keyword>
<keyword evidence="7" id="KW-1185">Reference proteome</keyword>
<dbReference type="Gene3D" id="3.30.40.10">
    <property type="entry name" value="Zinc/RING finger domain, C3HC4 (zinc finger)"/>
    <property type="match status" value="1"/>
</dbReference>